<sequence length="658" mass="71706">MAPSSTPSSVSRGRSVRNGTATPVSARAAARKPAPSAGSSETDDDAKAELQARLDELQDKLLRTEAAVEESRKHGEVLQIKLDEALKEQGMLEESVHEHTQRVEQLEAEKKESARTRRELEQTYEVERSQATREREQSTAEREALTQNMQRLRETLAQRELRERAGVDHEGRPSVSRTSSWRSDDASPSQERRDRHFAPPASLSRSDSRESSKLVLQKDKIIESLRLELAEAQIKLVELENRGGGTLHQLEKDMYDVKMQNARLMEENESFQLLLSEKTLNGDLVQSDLLRVPSNTDSHSRATSSSPQKARTSLAEELEDFEGEGDINDADSSAADHRVRILRAEVNTLKDQNKALTTYINSIISRLLQHEQFEAILDKTPDLMAGPGAASRKFANHVASTTEKELPPPPPPPHQAPSDDGHQPSGFLQRAGSVLRRKPARPTSQIIQPGDQQAEEATVHQNPTTAPSIPLGRTASTRQGHRRSRSEWPAATVVTNMYKGPSPGPQGPLSPGLSAPSSRGASYFSSPRMPSPERPVRNSNRNSFNSIPPPPDSHFLDPAGLGLSTGEGSSGPSSPPLSTASSGDREAKPTGAIMMGSKPRPLRLVQEADEEKARKQANRSTWFGGWAAQAGGLAGFLPAGSGRSSEGGGSGQHARQQQ</sequence>
<feature type="region of interest" description="Disordered" evidence="2">
    <location>
        <begin position="291"/>
        <end position="315"/>
    </location>
</feature>
<feature type="region of interest" description="Disordered" evidence="2">
    <location>
        <begin position="633"/>
        <end position="658"/>
    </location>
</feature>
<name>A0A6A6Q6Q0_9PEZI</name>
<feature type="compositionally biased region" description="Low complexity" evidence="2">
    <location>
        <begin position="509"/>
        <end position="522"/>
    </location>
</feature>
<feature type="region of interest" description="Disordered" evidence="2">
    <location>
        <begin position="398"/>
        <end position="618"/>
    </location>
</feature>
<evidence type="ECO:0000256" key="1">
    <source>
        <dbReference type="SAM" id="Coils"/>
    </source>
</evidence>
<evidence type="ECO:0000313" key="3">
    <source>
        <dbReference type="EMBL" id="KAF2487077.1"/>
    </source>
</evidence>
<evidence type="ECO:0000256" key="2">
    <source>
        <dbReference type="SAM" id="MobiDB-lite"/>
    </source>
</evidence>
<keyword evidence="4" id="KW-1185">Reference proteome</keyword>
<feature type="compositionally biased region" description="Low complexity" evidence="2">
    <location>
        <begin position="1"/>
        <end position="40"/>
    </location>
</feature>
<gene>
    <name evidence="3" type="ORF">BDY17DRAFT_244194</name>
</gene>
<feature type="compositionally biased region" description="Basic and acidic residues" evidence="2">
    <location>
        <begin position="94"/>
        <end position="144"/>
    </location>
</feature>
<accession>A0A6A6Q6Q0</accession>
<dbReference type="AlphaFoldDB" id="A0A6A6Q6Q0"/>
<dbReference type="PANTHER" id="PTHR38120:SF1">
    <property type="entry name" value="M PROTEIN, SEROTYPE 2.1"/>
    <property type="match status" value="1"/>
</dbReference>
<feature type="compositionally biased region" description="Polar residues" evidence="2">
    <location>
        <begin position="442"/>
        <end position="451"/>
    </location>
</feature>
<proteinExistence type="predicted"/>
<keyword evidence="1" id="KW-0175">Coiled coil</keyword>
<dbReference type="EMBL" id="MU001631">
    <property type="protein sequence ID" value="KAF2487077.1"/>
    <property type="molecule type" value="Genomic_DNA"/>
</dbReference>
<protein>
    <recommendedName>
        <fullName evidence="5">M protein, serotype 2.1</fullName>
    </recommendedName>
</protein>
<feature type="compositionally biased region" description="Basic and acidic residues" evidence="2">
    <location>
        <begin position="182"/>
        <end position="197"/>
    </location>
</feature>
<evidence type="ECO:0008006" key="5">
    <source>
        <dbReference type="Google" id="ProtNLM"/>
    </source>
</evidence>
<dbReference type="GeneID" id="54471510"/>
<reference evidence="3" key="1">
    <citation type="journal article" date="2020" name="Stud. Mycol.">
        <title>101 Dothideomycetes genomes: a test case for predicting lifestyles and emergence of pathogens.</title>
        <authorList>
            <person name="Haridas S."/>
            <person name="Albert R."/>
            <person name="Binder M."/>
            <person name="Bloem J."/>
            <person name="Labutti K."/>
            <person name="Salamov A."/>
            <person name="Andreopoulos B."/>
            <person name="Baker S."/>
            <person name="Barry K."/>
            <person name="Bills G."/>
            <person name="Bluhm B."/>
            <person name="Cannon C."/>
            <person name="Castanera R."/>
            <person name="Culley D."/>
            <person name="Daum C."/>
            <person name="Ezra D."/>
            <person name="Gonzalez J."/>
            <person name="Henrissat B."/>
            <person name="Kuo A."/>
            <person name="Liang C."/>
            <person name="Lipzen A."/>
            <person name="Lutzoni F."/>
            <person name="Magnuson J."/>
            <person name="Mondo S."/>
            <person name="Nolan M."/>
            <person name="Ohm R."/>
            <person name="Pangilinan J."/>
            <person name="Park H.-J."/>
            <person name="Ramirez L."/>
            <person name="Alfaro M."/>
            <person name="Sun H."/>
            <person name="Tritt A."/>
            <person name="Yoshinaga Y."/>
            <person name="Zwiers L.-H."/>
            <person name="Turgeon B."/>
            <person name="Goodwin S."/>
            <person name="Spatafora J."/>
            <person name="Crous P."/>
            <person name="Grigoriev I."/>
        </authorList>
    </citation>
    <scope>NUCLEOTIDE SEQUENCE</scope>
    <source>
        <strain evidence="3">CBS 113389</strain>
    </source>
</reference>
<dbReference type="OrthoDB" id="2121319at2759"/>
<dbReference type="Proteomes" id="UP000799767">
    <property type="component" value="Unassembled WGS sequence"/>
</dbReference>
<dbReference type="RefSeq" id="XP_033593646.1">
    <property type="nucleotide sequence ID" value="XM_033730508.1"/>
</dbReference>
<feature type="compositionally biased region" description="Polar residues" evidence="2">
    <location>
        <begin position="537"/>
        <end position="546"/>
    </location>
</feature>
<feature type="region of interest" description="Disordered" evidence="2">
    <location>
        <begin position="91"/>
        <end position="214"/>
    </location>
</feature>
<feature type="region of interest" description="Disordered" evidence="2">
    <location>
        <begin position="1"/>
        <end position="47"/>
    </location>
</feature>
<feature type="compositionally biased region" description="Low complexity" evidence="2">
    <location>
        <begin position="633"/>
        <end position="644"/>
    </location>
</feature>
<evidence type="ECO:0000313" key="4">
    <source>
        <dbReference type="Proteomes" id="UP000799767"/>
    </source>
</evidence>
<feature type="compositionally biased region" description="Basic and acidic residues" evidence="2">
    <location>
        <begin position="151"/>
        <end position="172"/>
    </location>
</feature>
<organism evidence="3 4">
    <name type="scientific">Neohortaea acidophila</name>
    <dbReference type="NCBI Taxonomy" id="245834"/>
    <lineage>
        <taxon>Eukaryota</taxon>
        <taxon>Fungi</taxon>
        <taxon>Dikarya</taxon>
        <taxon>Ascomycota</taxon>
        <taxon>Pezizomycotina</taxon>
        <taxon>Dothideomycetes</taxon>
        <taxon>Dothideomycetidae</taxon>
        <taxon>Mycosphaerellales</taxon>
        <taxon>Teratosphaeriaceae</taxon>
        <taxon>Neohortaea</taxon>
    </lineage>
</organism>
<dbReference type="PANTHER" id="PTHR38120">
    <property type="entry name" value="EXPRESSED PROTEIN"/>
    <property type="match status" value="1"/>
</dbReference>
<feature type="coiled-coil region" evidence="1">
    <location>
        <begin position="222"/>
        <end position="267"/>
    </location>
</feature>
<feature type="compositionally biased region" description="Polar residues" evidence="2">
    <location>
        <begin position="293"/>
        <end position="311"/>
    </location>
</feature>
<feature type="compositionally biased region" description="Low complexity" evidence="2">
    <location>
        <begin position="570"/>
        <end position="582"/>
    </location>
</feature>